<dbReference type="RefSeq" id="WP_098502812.1">
    <property type="nucleotide sequence ID" value="NZ_PDJQ01000001.1"/>
</dbReference>
<reference evidence="4 5" key="1">
    <citation type="submission" date="2017-09" db="EMBL/GenBank/DDBJ databases">
        <title>Sequencing the genomes of two abundant thermophiles in Great Basin hot springs: Thermocrinis jamiesonii and novel Chloroflexi Thermoflexus hugenholtzii.</title>
        <authorList>
            <person name="Hedlund B."/>
        </authorList>
    </citation>
    <scope>NUCLEOTIDE SEQUENCE [LARGE SCALE GENOMIC DNA]</scope>
    <source>
        <strain evidence="4 5">G233</strain>
    </source>
</reference>
<gene>
    <name evidence="4" type="ORF">A9A59_0547</name>
</gene>
<evidence type="ECO:0000313" key="4">
    <source>
        <dbReference type="EMBL" id="PFG73352.1"/>
    </source>
</evidence>
<dbReference type="Proteomes" id="UP000223071">
    <property type="component" value="Unassembled WGS sequence"/>
</dbReference>
<protein>
    <submittedName>
        <fullName evidence="4">PfkB family carbohydrate kinase</fullName>
    </submittedName>
</protein>
<dbReference type="PANTHER" id="PTHR10584:SF166">
    <property type="entry name" value="RIBOKINASE"/>
    <property type="match status" value="1"/>
</dbReference>
<sequence length="247" mass="26170">MARSLGCEVTLVTALEPDFPLGILDGIDLRAAPGLVARYENRYDARGNRTQRLLAPGSDLQLVPHLSPGETFDLVFYAPAYHEFRKAPLRFKGAVVGVSLQGALRACEPDGRVVPNPRPLEAARALVRPGWCAFLSEEDTAAPEALAAALAAEKTLVVLTRGYNGATLFELDGSTQSYPALPARATEPTGAGDCFAMAFMVRLAETDSVDEAMRFALAAGALAVEAPGLAGIATRAAIEERMTREAA</sequence>
<evidence type="ECO:0000256" key="1">
    <source>
        <dbReference type="ARBA" id="ARBA00022679"/>
    </source>
</evidence>
<dbReference type="SUPFAM" id="SSF53613">
    <property type="entry name" value="Ribokinase-like"/>
    <property type="match status" value="1"/>
</dbReference>
<dbReference type="Pfam" id="PF00294">
    <property type="entry name" value="PfkB"/>
    <property type="match status" value="1"/>
</dbReference>
<keyword evidence="5" id="KW-1185">Reference proteome</keyword>
<keyword evidence="2 4" id="KW-0418">Kinase</keyword>
<feature type="domain" description="Carbohydrate kinase PfkB" evidence="3">
    <location>
        <begin position="134"/>
        <end position="230"/>
    </location>
</feature>
<name>A0A2A9HDZ0_TEPT2</name>
<dbReference type="EMBL" id="PDJQ01000001">
    <property type="protein sequence ID" value="PFG73352.1"/>
    <property type="molecule type" value="Genomic_DNA"/>
</dbReference>
<dbReference type="Gene3D" id="3.40.1190.20">
    <property type="match status" value="1"/>
</dbReference>
<organism evidence="4 5">
    <name type="scientific">Tepidiforma thermophila (strain KCTC 52669 / CGMCC 1.13589 / G233)</name>
    <dbReference type="NCBI Taxonomy" id="2761530"/>
    <lineage>
        <taxon>Bacteria</taxon>
        <taxon>Bacillati</taxon>
        <taxon>Chloroflexota</taxon>
        <taxon>Tepidiformia</taxon>
        <taxon>Tepidiformales</taxon>
        <taxon>Tepidiformaceae</taxon>
        <taxon>Tepidiforma</taxon>
    </lineage>
</organism>
<evidence type="ECO:0000256" key="2">
    <source>
        <dbReference type="ARBA" id="ARBA00022777"/>
    </source>
</evidence>
<comment type="caution">
    <text evidence="4">The sequence shown here is derived from an EMBL/GenBank/DDBJ whole genome shotgun (WGS) entry which is preliminary data.</text>
</comment>
<keyword evidence="1" id="KW-0808">Transferase</keyword>
<accession>A0A2A9HDZ0</accession>
<dbReference type="GO" id="GO:0016301">
    <property type="term" value="F:kinase activity"/>
    <property type="evidence" value="ECO:0007669"/>
    <property type="project" value="UniProtKB-KW"/>
</dbReference>
<dbReference type="AlphaFoldDB" id="A0A2A9HDZ0"/>
<dbReference type="InterPro" id="IPR011611">
    <property type="entry name" value="PfkB_dom"/>
</dbReference>
<dbReference type="GO" id="GO:0005829">
    <property type="term" value="C:cytosol"/>
    <property type="evidence" value="ECO:0007669"/>
    <property type="project" value="TreeGrafter"/>
</dbReference>
<proteinExistence type="predicted"/>
<evidence type="ECO:0000259" key="3">
    <source>
        <dbReference type="Pfam" id="PF00294"/>
    </source>
</evidence>
<dbReference type="InterPro" id="IPR029056">
    <property type="entry name" value="Ribokinase-like"/>
</dbReference>
<dbReference type="PANTHER" id="PTHR10584">
    <property type="entry name" value="SUGAR KINASE"/>
    <property type="match status" value="1"/>
</dbReference>
<evidence type="ECO:0000313" key="5">
    <source>
        <dbReference type="Proteomes" id="UP000223071"/>
    </source>
</evidence>